<dbReference type="SUPFAM" id="SSF109854">
    <property type="entry name" value="DinB/YfiT-like putative metalloenzymes"/>
    <property type="match status" value="1"/>
</dbReference>
<comment type="caution">
    <text evidence="2">The sequence shown here is derived from an EMBL/GenBank/DDBJ whole genome shotgun (WGS) entry which is preliminary data.</text>
</comment>
<dbReference type="Proteomes" id="UP001202281">
    <property type="component" value="Unassembled WGS sequence"/>
</dbReference>
<dbReference type="InterPro" id="IPR018531">
    <property type="entry name" value="DUF1993"/>
</dbReference>
<accession>A0ABT0BR85</accession>
<feature type="compositionally biased region" description="Basic residues" evidence="1">
    <location>
        <begin position="115"/>
        <end position="132"/>
    </location>
</feature>
<organism evidence="2 3">
    <name type="scientific">Novosphingobium beihaiensis</name>
    <dbReference type="NCBI Taxonomy" id="2930389"/>
    <lineage>
        <taxon>Bacteria</taxon>
        <taxon>Pseudomonadati</taxon>
        <taxon>Pseudomonadota</taxon>
        <taxon>Alphaproteobacteria</taxon>
        <taxon>Sphingomonadales</taxon>
        <taxon>Sphingomonadaceae</taxon>
        <taxon>Novosphingobium</taxon>
    </lineage>
</organism>
<dbReference type="EMBL" id="JALHLG010000014">
    <property type="protein sequence ID" value="MCJ2187573.1"/>
    <property type="molecule type" value="Genomic_DNA"/>
</dbReference>
<proteinExistence type="predicted"/>
<evidence type="ECO:0000313" key="2">
    <source>
        <dbReference type="EMBL" id="MCJ2187573.1"/>
    </source>
</evidence>
<name>A0ABT0BR85_9SPHN</name>
<feature type="region of interest" description="Disordered" evidence="1">
    <location>
        <begin position="104"/>
        <end position="132"/>
    </location>
</feature>
<dbReference type="InterPro" id="IPR034660">
    <property type="entry name" value="DinB/YfiT-like"/>
</dbReference>
<evidence type="ECO:0000256" key="1">
    <source>
        <dbReference type="SAM" id="MobiDB-lite"/>
    </source>
</evidence>
<feature type="region of interest" description="Disordered" evidence="1">
    <location>
        <begin position="67"/>
        <end position="89"/>
    </location>
</feature>
<sequence>MLRALSGWLDKAQKQLAGAEAEALLSERLAPDMYPLSSQIRFICLQAQEATFRLRGELVPERLDELAAEGRGAGEQPGDRAGQGGLRAAHVRLSPAGDCRAGLSAQSTLRCPPQHPRRSTPPRPSSHCRRCA</sequence>
<reference evidence="2 3" key="1">
    <citation type="submission" date="2022-04" db="EMBL/GenBank/DDBJ databases">
        <title>Identification of a novel bacterium isolated from mangrove sediments.</title>
        <authorList>
            <person name="Pan X."/>
        </authorList>
    </citation>
    <scope>NUCLEOTIDE SEQUENCE [LARGE SCALE GENOMIC DNA]</scope>
    <source>
        <strain evidence="2 3">B2638</strain>
    </source>
</reference>
<dbReference type="Gene3D" id="1.20.120.450">
    <property type="entry name" value="dinb family like domain"/>
    <property type="match status" value="1"/>
</dbReference>
<gene>
    <name evidence="2" type="ORF">MTR66_12195</name>
</gene>
<dbReference type="Pfam" id="PF09351">
    <property type="entry name" value="DUF1993"/>
    <property type="match status" value="1"/>
</dbReference>
<keyword evidence="3" id="KW-1185">Reference proteome</keyword>
<feature type="compositionally biased region" description="Gly residues" evidence="1">
    <location>
        <begin position="71"/>
        <end position="85"/>
    </location>
</feature>
<protein>
    <submittedName>
        <fullName evidence="2">DUF1993 family protein</fullName>
    </submittedName>
</protein>
<evidence type="ECO:0000313" key="3">
    <source>
        <dbReference type="Proteomes" id="UP001202281"/>
    </source>
</evidence>